<dbReference type="EMBL" id="GBXM01009937">
    <property type="protein sequence ID" value="JAH98640.1"/>
    <property type="molecule type" value="Transcribed_RNA"/>
</dbReference>
<evidence type="ECO:0000256" key="1">
    <source>
        <dbReference type="SAM" id="Phobius"/>
    </source>
</evidence>
<proteinExistence type="predicted"/>
<keyword evidence="1" id="KW-0812">Transmembrane</keyword>
<reference evidence="2" key="1">
    <citation type="submission" date="2014-11" db="EMBL/GenBank/DDBJ databases">
        <authorList>
            <person name="Amaro Gonzalez C."/>
        </authorList>
    </citation>
    <scope>NUCLEOTIDE SEQUENCE</scope>
</reference>
<dbReference type="AlphaFoldDB" id="A0A0E9X9W3"/>
<sequence>MQLADHISLFYNINSISIAISTIWLFSQLLKCCDHTFVFNHIRYF</sequence>
<keyword evidence="1" id="KW-1133">Transmembrane helix</keyword>
<feature type="transmembrane region" description="Helical" evidence="1">
    <location>
        <begin position="7"/>
        <end position="26"/>
    </location>
</feature>
<accession>A0A0E9X9W3</accession>
<evidence type="ECO:0000313" key="2">
    <source>
        <dbReference type="EMBL" id="JAH98640.1"/>
    </source>
</evidence>
<organism evidence="2">
    <name type="scientific">Anguilla anguilla</name>
    <name type="common">European freshwater eel</name>
    <name type="synonym">Muraena anguilla</name>
    <dbReference type="NCBI Taxonomy" id="7936"/>
    <lineage>
        <taxon>Eukaryota</taxon>
        <taxon>Metazoa</taxon>
        <taxon>Chordata</taxon>
        <taxon>Craniata</taxon>
        <taxon>Vertebrata</taxon>
        <taxon>Euteleostomi</taxon>
        <taxon>Actinopterygii</taxon>
        <taxon>Neopterygii</taxon>
        <taxon>Teleostei</taxon>
        <taxon>Anguilliformes</taxon>
        <taxon>Anguillidae</taxon>
        <taxon>Anguilla</taxon>
    </lineage>
</organism>
<name>A0A0E9X9W3_ANGAN</name>
<keyword evidence="1" id="KW-0472">Membrane</keyword>
<reference evidence="2" key="2">
    <citation type="journal article" date="2015" name="Fish Shellfish Immunol.">
        <title>Early steps in the European eel (Anguilla anguilla)-Vibrio vulnificus interaction in the gills: Role of the RtxA13 toxin.</title>
        <authorList>
            <person name="Callol A."/>
            <person name="Pajuelo D."/>
            <person name="Ebbesson L."/>
            <person name="Teles M."/>
            <person name="MacKenzie S."/>
            <person name="Amaro C."/>
        </authorList>
    </citation>
    <scope>NUCLEOTIDE SEQUENCE</scope>
</reference>
<protein>
    <submittedName>
        <fullName evidence="2">Uncharacterized protein</fullName>
    </submittedName>
</protein>